<keyword evidence="2" id="KW-0328">Glycosyltransferase</keyword>
<dbReference type="SUPFAM" id="SSF53756">
    <property type="entry name" value="UDP-Glycosyltransferase/glycogen phosphorylase"/>
    <property type="match status" value="1"/>
</dbReference>
<proteinExistence type="predicted"/>
<gene>
    <name evidence="7" type="ORF">H1B31_04140</name>
</gene>
<keyword evidence="8" id="KW-1185">Reference proteome</keyword>
<dbReference type="PANTHER" id="PTHR44835:SF1">
    <property type="entry name" value="PROTEIN O-GLCNAC TRANSFERASE"/>
    <property type="match status" value="1"/>
</dbReference>
<dbReference type="Gene3D" id="3.40.50.11380">
    <property type="match status" value="1"/>
</dbReference>
<keyword evidence="5" id="KW-0802">TPR repeat</keyword>
<dbReference type="PANTHER" id="PTHR44835">
    <property type="entry name" value="UDP-N-ACETYLGLUCOSAMINE--PEPTIDE N-ACETYLGLUCOSAMINYLTRANSFERASE SPINDLY-RELATED"/>
    <property type="match status" value="1"/>
</dbReference>
<evidence type="ECO:0000256" key="2">
    <source>
        <dbReference type="ARBA" id="ARBA00022676"/>
    </source>
</evidence>
<evidence type="ECO:0000256" key="4">
    <source>
        <dbReference type="ARBA" id="ARBA00022737"/>
    </source>
</evidence>
<evidence type="ECO:0000313" key="8">
    <source>
        <dbReference type="Proteomes" id="UP000515480"/>
    </source>
</evidence>
<dbReference type="Pfam" id="PF13844">
    <property type="entry name" value="Glyco_transf_41"/>
    <property type="match status" value="2"/>
</dbReference>
<dbReference type="GO" id="GO:0016757">
    <property type="term" value="F:glycosyltransferase activity"/>
    <property type="evidence" value="ECO:0007669"/>
    <property type="project" value="UniProtKB-KW"/>
</dbReference>
<protein>
    <recommendedName>
        <fullName evidence="6">O-GlcNAc transferase C-terminal domain-containing protein</fullName>
    </recommendedName>
</protein>
<feature type="domain" description="O-GlcNAc transferase C-terminal" evidence="6">
    <location>
        <begin position="124"/>
        <end position="276"/>
    </location>
</feature>
<dbReference type="Gene3D" id="3.40.50.2000">
    <property type="entry name" value="Glycogen Phosphorylase B"/>
    <property type="match status" value="1"/>
</dbReference>
<dbReference type="KEGG" id="stim:H1B31_04140"/>
<comment type="pathway">
    <text evidence="1">Protein modification; protein glycosylation.</text>
</comment>
<dbReference type="Proteomes" id="UP000515480">
    <property type="component" value="Chromosome"/>
</dbReference>
<feature type="domain" description="O-GlcNAc transferase C-terminal" evidence="6">
    <location>
        <begin position="290"/>
        <end position="470"/>
    </location>
</feature>
<keyword evidence="4" id="KW-0677">Repeat</keyword>
<dbReference type="InterPro" id="IPR051939">
    <property type="entry name" value="Glycosyltr_41/O-GlcNAc_trsf"/>
</dbReference>
<evidence type="ECO:0000256" key="5">
    <source>
        <dbReference type="ARBA" id="ARBA00022803"/>
    </source>
</evidence>
<organism evidence="7 8">
    <name type="scientific">Selenomonas timonae</name>
    <dbReference type="NCBI Taxonomy" id="2754044"/>
    <lineage>
        <taxon>Bacteria</taxon>
        <taxon>Bacillati</taxon>
        <taxon>Bacillota</taxon>
        <taxon>Negativicutes</taxon>
        <taxon>Selenomonadales</taxon>
        <taxon>Selenomonadaceae</taxon>
        <taxon>Selenomonas</taxon>
    </lineage>
</organism>
<dbReference type="RefSeq" id="WP_185981225.1">
    <property type="nucleotide sequence ID" value="NZ_CP060204.1"/>
</dbReference>
<reference evidence="7 8" key="1">
    <citation type="submission" date="2020-07" db="EMBL/GenBank/DDBJ databases">
        <title>Complete genome and description of Selenomonas timonensis sp. nov., a new bacterium isolated from a gingivitis subject.</title>
        <authorList>
            <person name="Antezack A."/>
        </authorList>
    </citation>
    <scope>NUCLEOTIDE SEQUENCE [LARGE SCALE GENOMIC DNA]</scope>
    <source>
        <strain evidence="7 8">Marseille-Q3039</strain>
    </source>
</reference>
<dbReference type="AlphaFoldDB" id="A0A7G7VMT9"/>
<evidence type="ECO:0000256" key="3">
    <source>
        <dbReference type="ARBA" id="ARBA00022679"/>
    </source>
</evidence>
<keyword evidence="3" id="KW-0808">Transferase</keyword>
<sequence length="488" mass="55585">MQNPFEREFECVKRDAKAGRMEAALHRLQKMEQEDLFPMERRWELHELMGQILFLFADLKAALPHLKLAWELPRTDHGARLAALSNYLMYLHYIEGVTNEEMRAAHSSYAEMMGTLTQFSHGKRRRKRIRVGYLSPNLTDHIVLNFAIQLFADYDRDRFEVYLYDIGDLQSEVTDWVAGMADRYVDLSKFSPQKSVEHIYADQVDILFDLAGHSAGGATLQIAAYKPAPVQISGIGYFNTTGLSAMDYFLGDAIVDPPEMDALFTERILRLPETHLCFTPSERFRAYENLHRMPHDPPVFGSFNNFAKITDEMLALWAEILRAVPTARLLLKNVHPREETLNRMRQRAEYAGIDLARLELRPGSKDYLRDYLDVDIILDTYPYQGGGTTCEALFMGLPVVTMAGTRHGARFAVSLLKNVGLGELVAESSVAYVERAVGLANDAELLAALHTAIPRMMRASPLMDGARYVRAVEATYEMIWERYLNEEA</sequence>
<name>A0A7G7VMT9_9FIRM</name>
<dbReference type="EMBL" id="CP060204">
    <property type="protein sequence ID" value="QNH55432.1"/>
    <property type="molecule type" value="Genomic_DNA"/>
</dbReference>
<evidence type="ECO:0000259" key="6">
    <source>
        <dbReference type="Pfam" id="PF13844"/>
    </source>
</evidence>
<accession>A0A7G7VMT9</accession>
<evidence type="ECO:0000313" key="7">
    <source>
        <dbReference type="EMBL" id="QNH55432.1"/>
    </source>
</evidence>
<dbReference type="InterPro" id="IPR029489">
    <property type="entry name" value="OGT/SEC/SPY_C"/>
</dbReference>
<evidence type="ECO:0000256" key="1">
    <source>
        <dbReference type="ARBA" id="ARBA00004922"/>
    </source>
</evidence>